<evidence type="ECO:0000313" key="2">
    <source>
        <dbReference type="Proteomes" id="UP000268084"/>
    </source>
</evidence>
<dbReference type="RefSeq" id="WP_124800245.1">
    <property type="nucleotide sequence ID" value="NZ_CP034170.1"/>
</dbReference>
<gene>
    <name evidence="1" type="ORF">EH165_02190</name>
</gene>
<organism evidence="1 2">
    <name type="scientific">Nakamurella antarctica</name>
    <dbReference type="NCBI Taxonomy" id="1902245"/>
    <lineage>
        <taxon>Bacteria</taxon>
        <taxon>Bacillati</taxon>
        <taxon>Actinomycetota</taxon>
        <taxon>Actinomycetes</taxon>
        <taxon>Nakamurellales</taxon>
        <taxon>Nakamurellaceae</taxon>
        <taxon>Nakamurella</taxon>
    </lineage>
</organism>
<dbReference type="AlphaFoldDB" id="A0A3G9A0N3"/>
<protein>
    <submittedName>
        <fullName evidence="1">Uncharacterized protein</fullName>
    </submittedName>
</protein>
<dbReference type="Proteomes" id="UP000268084">
    <property type="component" value="Chromosome"/>
</dbReference>
<sequence>MTVFLVLLFPLMLLVFAVLMERLESRLRNVSMSEGDIEEFLDQAQPDEVNTFIREGWGRALAVFRLRRKPRRGRRAILGRFSKS</sequence>
<reference evidence="1 2" key="1">
    <citation type="submission" date="2018-11" db="EMBL/GenBank/DDBJ databases">
        <authorList>
            <person name="Da X."/>
        </authorList>
    </citation>
    <scope>NUCLEOTIDE SEQUENCE [LARGE SCALE GENOMIC DNA]</scope>
    <source>
        <strain evidence="1 2">S14-144</strain>
    </source>
</reference>
<dbReference type="EMBL" id="CP034170">
    <property type="protein sequence ID" value="AZI59341.1"/>
    <property type="molecule type" value="Genomic_DNA"/>
</dbReference>
<keyword evidence="2" id="KW-1185">Reference proteome</keyword>
<accession>A0A3G9A0N3</accession>
<evidence type="ECO:0000313" key="1">
    <source>
        <dbReference type="EMBL" id="AZI59341.1"/>
    </source>
</evidence>
<name>A0A3G9A0N3_9ACTN</name>
<dbReference type="KEGG" id="nak:EH165_02190"/>
<dbReference type="OrthoDB" id="3214849at2"/>
<proteinExistence type="predicted"/>
<reference evidence="1 2" key="2">
    <citation type="submission" date="2018-12" db="EMBL/GenBank/DDBJ databases">
        <title>Nakamurella antarcticus sp. nov., isolated from Antarctica South Shetland Islands soil.</title>
        <authorList>
            <person name="Peng F."/>
        </authorList>
    </citation>
    <scope>NUCLEOTIDE SEQUENCE [LARGE SCALE GENOMIC DNA]</scope>
    <source>
        <strain evidence="1 2">S14-144</strain>
    </source>
</reference>